<dbReference type="PIRSF" id="PIRSF016897">
    <property type="entry name" value="GlpP"/>
    <property type="match status" value="1"/>
</dbReference>
<dbReference type="GO" id="GO:0006355">
    <property type="term" value="P:regulation of DNA-templated transcription"/>
    <property type="evidence" value="ECO:0007669"/>
    <property type="project" value="InterPro"/>
</dbReference>
<name>A0A942UWX3_9FIRM</name>
<dbReference type="InterPro" id="IPR006699">
    <property type="entry name" value="GlpP"/>
</dbReference>
<dbReference type="AlphaFoldDB" id="A0A942UWX3"/>
<dbReference type="Gene3D" id="3.20.20.70">
    <property type="entry name" value="Aldolase class I"/>
    <property type="match status" value="1"/>
</dbReference>
<comment type="caution">
    <text evidence="1">The sequence shown here is derived from an EMBL/GenBank/DDBJ whole genome shotgun (WGS) entry which is preliminary data.</text>
</comment>
<dbReference type="RefSeq" id="WP_203367520.1">
    <property type="nucleotide sequence ID" value="NZ_WSFT01000053.1"/>
</dbReference>
<reference evidence="1" key="1">
    <citation type="submission" date="2019-12" db="EMBL/GenBank/DDBJ databases">
        <title>Clostridiaceae gen. nov. sp. nov., isolated from sediment in Xinjiang, China.</title>
        <authorList>
            <person name="Zhang R."/>
        </authorList>
    </citation>
    <scope>NUCLEOTIDE SEQUENCE</scope>
    <source>
        <strain evidence="1">D2Q-11</strain>
    </source>
</reference>
<dbReference type="SUPFAM" id="SSF110391">
    <property type="entry name" value="GlpP-like"/>
    <property type="match status" value="1"/>
</dbReference>
<dbReference type="EMBL" id="WSFT01000053">
    <property type="protein sequence ID" value="MBS4539595.1"/>
    <property type="molecule type" value="Genomic_DNA"/>
</dbReference>
<protein>
    <submittedName>
        <fullName evidence="1">Glycerol-3-phosphate responsive antiterminator</fullName>
    </submittedName>
</protein>
<dbReference type="PANTHER" id="PTHR35787">
    <property type="entry name" value="GLYCEROL UPTAKE OPERON ANTITERMINATOR REGULATORY PROTEIN"/>
    <property type="match status" value="1"/>
</dbReference>
<dbReference type="Pfam" id="PF04309">
    <property type="entry name" value="G3P_antiterm"/>
    <property type="match status" value="1"/>
</dbReference>
<dbReference type="InterPro" id="IPR013785">
    <property type="entry name" value="Aldolase_TIM"/>
</dbReference>
<dbReference type="PANTHER" id="PTHR35787:SF1">
    <property type="entry name" value="GLYCEROL UPTAKE OPERON ANTITERMINATOR REGULATORY PROTEIN"/>
    <property type="match status" value="1"/>
</dbReference>
<proteinExistence type="predicted"/>
<dbReference type="Proteomes" id="UP000724672">
    <property type="component" value="Unassembled WGS sequence"/>
</dbReference>
<evidence type="ECO:0000313" key="1">
    <source>
        <dbReference type="EMBL" id="MBS4539595.1"/>
    </source>
</evidence>
<evidence type="ECO:0000313" key="2">
    <source>
        <dbReference type="Proteomes" id="UP000724672"/>
    </source>
</evidence>
<keyword evidence="2" id="KW-1185">Reference proteome</keyword>
<organism evidence="1 2">
    <name type="scientific">Anaeromonas frigoriresistens</name>
    <dbReference type="NCBI Taxonomy" id="2683708"/>
    <lineage>
        <taxon>Bacteria</taxon>
        <taxon>Bacillati</taxon>
        <taxon>Bacillota</taxon>
        <taxon>Tissierellia</taxon>
        <taxon>Tissierellales</taxon>
        <taxon>Thermohalobacteraceae</taxon>
        <taxon>Anaeromonas</taxon>
    </lineage>
</organism>
<sequence length="188" mass="20934">MATKFFTNIHENPIISAVNDLNMVDEALKSPSKNVFLLTGNIMNLKDIINKFQEKGKGVFVHIDLIDGISQDKWSLEYIAKNIKPDGIITTKSNIARISREFDMFTIQRLFILDALSLKSGINLVKSTKPDAIEILPGIMPRIIKEIHHETKIPIITGGLIRDKGDVIESISAGAVGVSTSNKDVWYM</sequence>
<gene>
    <name evidence="1" type="ORF">GOQ27_14065</name>
</gene>
<accession>A0A942UWX3</accession>
<dbReference type="GO" id="GO:0006071">
    <property type="term" value="P:glycerol metabolic process"/>
    <property type="evidence" value="ECO:0007669"/>
    <property type="project" value="InterPro"/>
</dbReference>